<proteinExistence type="predicted"/>
<keyword evidence="3" id="KW-1133">Transmembrane helix</keyword>
<accession>A0A2T4D789</accession>
<sequence>MEFSFHNTMLYAGLLTLLYFVLSVRIIRLRWRDKVGIGTGESKDLKAAVRIHGNFSEYVPLSLLLLFFIEASGGPIELVHALGAALFIARIAHAIGLTKTAGTSAPRAIGVLLTFVVLLTQAGYMVGFAVGRLIGA</sequence>
<dbReference type="PANTHER" id="PTHR35814">
    <property type="match status" value="1"/>
</dbReference>
<evidence type="ECO:0000313" key="6">
    <source>
        <dbReference type="Proteomes" id="UP000241514"/>
    </source>
</evidence>
<dbReference type="AlphaFoldDB" id="A0A2T4D789"/>
<dbReference type="SUPFAM" id="SSF161084">
    <property type="entry name" value="MAPEG domain-like"/>
    <property type="match status" value="1"/>
</dbReference>
<comment type="caution">
    <text evidence="5">The sequence shown here is derived from an EMBL/GenBank/DDBJ whole genome shotgun (WGS) entry which is preliminary data.</text>
</comment>
<keyword evidence="4" id="KW-0472">Membrane</keyword>
<reference evidence="5 6" key="1">
    <citation type="submission" date="2018-03" db="EMBL/GenBank/DDBJ databases">
        <title>Cross-interface Injection: A General Nanoliter Liquid Handling Method Applied to Single Cells Genome Amplification Automated Nanoliter Liquid Handling Applied to Single Cell Multiple Displacement Amplification.</title>
        <authorList>
            <person name="Yun J."/>
            <person name="Xu P."/>
            <person name="Xu J."/>
            <person name="Dai X."/>
            <person name="Wang Y."/>
            <person name="Zheng X."/>
            <person name="Cao C."/>
            <person name="Yi Q."/>
            <person name="Zhu Y."/>
            <person name="Wang L."/>
            <person name="Dong Z."/>
            <person name="Huang Y."/>
            <person name="Huang L."/>
            <person name="Du W."/>
        </authorList>
    </citation>
    <scope>NUCLEOTIDE SEQUENCE [LARGE SCALE GENOMIC DNA]</scope>
    <source>
        <strain evidence="5 6">A9-4</strain>
    </source>
</reference>
<keyword evidence="2" id="KW-0812">Transmembrane</keyword>
<dbReference type="GO" id="GO:0016020">
    <property type="term" value="C:membrane"/>
    <property type="evidence" value="ECO:0007669"/>
    <property type="project" value="UniProtKB-SubCell"/>
</dbReference>
<dbReference type="InterPro" id="IPR023352">
    <property type="entry name" value="MAPEG-like_dom_sf"/>
</dbReference>
<evidence type="ECO:0000313" key="5">
    <source>
        <dbReference type="EMBL" id="PTB89674.1"/>
    </source>
</evidence>
<dbReference type="InterPro" id="IPR001129">
    <property type="entry name" value="Membr-assoc_MAPEG"/>
</dbReference>
<dbReference type="GO" id="GO:0016740">
    <property type="term" value="F:transferase activity"/>
    <property type="evidence" value="ECO:0007669"/>
    <property type="project" value="UniProtKB-KW"/>
</dbReference>
<evidence type="ECO:0000256" key="4">
    <source>
        <dbReference type="ARBA" id="ARBA00023136"/>
    </source>
</evidence>
<name>A0A2T4D789_9GAMM</name>
<evidence type="ECO:0000256" key="1">
    <source>
        <dbReference type="ARBA" id="ARBA00004370"/>
    </source>
</evidence>
<gene>
    <name evidence="5" type="ORF">C9928_02755</name>
</gene>
<organism evidence="5 6">
    <name type="scientific">Pseudidiomarina aestuarii</name>
    <dbReference type="NCBI Taxonomy" id="624146"/>
    <lineage>
        <taxon>Bacteria</taxon>
        <taxon>Pseudomonadati</taxon>
        <taxon>Pseudomonadota</taxon>
        <taxon>Gammaproteobacteria</taxon>
        <taxon>Alteromonadales</taxon>
        <taxon>Idiomarinaceae</taxon>
        <taxon>Pseudidiomarina</taxon>
    </lineage>
</organism>
<dbReference type="Gene3D" id="1.20.120.550">
    <property type="entry name" value="Membrane associated eicosanoid/glutathione metabolism-like domain"/>
    <property type="match status" value="1"/>
</dbReference>
<comment type="subcellular location">
    <subcellularLocation>
        <location evidence="1">Membrane</location>
    </subcellularLocation>
</comment>
<dbReference type="Pfam" id="PF01124">
    <property type="entry name" value="MAPEG"/>
    <property type="match status" value="1"/>
</dbReference>
<dbReference type="EMBL" id="PYVG01000009">
    <property type="protein sequence ID" value="PTB89674.1"/>
    <property type="molecule type" value="Genomic_DNA"/>
</dbReference>
<dbReference type="PANTHER" id="PTHR35814:SF1">
    <property type="entry name" value="GLUTATHIONE S-TRANSFERASE-RELATED"/>
    <property type="match status" value="1"/>
</dbReference>
<evidence type="ECO:0000256" key="3">
    <source>
        <dbReference type="ARBA" id="ARBA00022989"/>
    </source>
</evidence>
<dbReference type="Proteomes" id="UP000241514">
    <property type="component" value="Unassembled WGS sequence"/>
</dbReference>
<keyword evidence="5" id="KW-0808">Transferase</keyword>
<evidence type="ECO:0000256" key="2">
    <source>
        <dbReference type="ARBA" id="ARBA00022692"/>
    </source>
</evidence>
<protein>
    <submittedName>
        <fullName evidence="5">Glutathione S-transferase</fullName>
    </submittedName>
</protein>